<dbReference type="PANTHER" id="PTHR10098">
    <property type="entry name" value="RAPSYN-RELATED"/>
    <property type="match status" value="1"/>
</dbReference>
<dbReference type="Gene3D" id="1.25.40.10">
    <property type="entry name" value="Tetratricopeptide repeat domain"/>
    <property type="match status" value="2"/>
</dbReference>
<dbReference type="Pfam" id="PF12770">
    <property type="entry name" value="CHAT"/>
    <property type="match status" value="1"/>
</dbReference>
<feature type="domain" description="CHAT" evidence="1">
    <location>
        <begin position="653"/>
        <end position="935"/>
    </location>
</feature>
<proteinExistence type="predicted"/>
<dbReference type="InterPro" id="IPR019734">
    <property type="entry name" value="TPR_rpt"/>
</dbReference>
<evidence type="ECO:0000259" key="1">
    <source>
        <dbReference type="Pfam" id="PF12770"/>
    </source>
</evidence>
<organism evidence="2">
    <name type="scientific">Planktothricoides raciborskii GIHE-MW2</name>
    <dbReference type="NCBI Taxonomy" id="2792601"/>
    <lineage>
        <taxon>Bacteria</taxon>
        <taxon>Bacillati</taxon>
        <taxon>Cyanobacteriota</taxon>
        <taxon>Cyanophyceae</taxon>
        <taxon>Oscillatoriophycideae</taxon>
        <taxon>Oscillatoriales</taxon>
        <taxon>Oscillatoriaceae</taxon>
        <taxon>Planktothricoides</taxon>
    </lineage>
</organism>
<name>A0AAU8JAB4_9CYAN</name>
<dbReference type="EMBL" id="CP159837">
    <property type="protein sequence ID" value="XCM36081.1"/>
    <property type="molecule type" value="Genomic_DNA"/>
</dbReference>
<dbReference type="AlphaFoldDB" id="A0AAU8JAB4"/>
<accession>A0AAU8JAB4</accession>
<dbReference type="InterPro" id="IPR024983">
    <property type="entry name" value="CHAT_dom"/>
</dbReference>
<protein>
    <submittedName>
        <fullName evidence="2">CHAT domain-containing protein</fullName>
    </submittedName>
</protein>
<reference evidence="2" key="1">
    <citation type="submission" date="2024-07" db="EMBL/GenBank/DDBJ databases">
        <authorList>
            <person name="Kim Y.J."/>
            <person name="Jeong J.Y."/>
        </authorList>
    </citation>
    <scope>NUCLEOTIDE SEQUENCE</scope>
    <source>
        <strain evidence="2">GIHE-MW2</strain>
    </source>
</reference>
<evidence type="ECO:0000313" key="2">
    <source>
        <dbReference type="EMBL" id="XCM36081.1"/>
    </source>
</evidence>
<dbReference type="InterPro" id="IPR011990">
    <property type="entry name" value="TPR-like_helical_dom_sf"/>
</dbReference>
<dbReference type="RefSeq" id="WP_354635073.1">
    <property type="nucleotide sequence ID" value="NZ_CP159837.1"/>
</dbReference>
<dbReference type="SMART" id="SM00028">
    <property type="entry name" value="TPR"/>
    <property type="match status" value="7"/>
</dbReference>
<dbReference type="PANTHER" id="PTHR10098:SF108">
    <property type="entry name" value="TETRATRICOPEPTIDE REPEAT PROTEIN 28"/>
    <property type="match status" value="1"/>
</dbReference>
<gene>
    <name evidence="2" type="ORF">ABWT76_004814</name>
</gene>
<dbReference type="SUPFAM" id="SSF48452">
    <property type="entry name" value="TPR-like"/>
    <property type="match status" value="2"/>
</dbReference>
<sequence length="937" mass="104420">MLKILKNTQVILKIFAAGLIMGLPLFTELGKPAIASFNPANFKPANFNLANARRAKHSDRKLSVVTNRCLPECFAATSRSPDLLTEGKAFYQAGQFADAVRVLAEAAEIYASEGDVFKQAVTLSNISLAYQQLGQWELANLAIAQSLDILAQFEAKNQEFSRIKAQVLEIYGAQQLQQGNPETALSIWQESEKIYSQIGDELGQIRSQINQAQAQQSLGLYRQSLNTLAQVKATLENQPDTLVKAVALRSLGETLRVLGDLPEAQKCLEESLKIARQFRSATDMEAALLNLGNTARFLSLRLEDLAARKVAASSAEINQLKEQAAQEIAIALNAYQEVAKSSDSANRRMQAQLNILQLFIETNQVNLAETLAEEIQESINDLSPSRESVYAYINYSQSLAKLSQKQNQNSPREIFRAKLLATATQMARDLQDKRAESLALGNLGKLYETGKQWADAKSITEQALMLAQVTNSPEIIYQWQWQLGRILKGKNEREGAIAAYGEAVNTLQGLRRDLVALNQDDQFSFRDRVELVYREFVDLLLSETTPSQKPSQKNMQTARQTIEGLQLAELDNFFRDACLDAQPKQIDQIDPKAAVIYPIILPDRLEIILSLPDQTLRHHSQKISQAQIERMLDYFQDDVSNRRKINSDLFLADAQKLYDWLIRPFANDLETNHIETLVFVLDSGLRNIPMAVLHDGEKYLIEKYAIALTPGLQMLRSQGLQTRKLQALTAGLSAAREGFSALENVEAEIQEINRKLPAQSLLNEQFTKTQLKTLIDLVPFPVVHIATHGQFGSVAEDTFILTWNEQINSKELGNILQPTDPTARGAIELLVLSACETATGDRRAGLGLAGVAVRSEARSTVATLWQVNDQSSAALMMRFYQELAQGNVSKGEALRRAQVSILRDSLRDSPASRTTGNRPEYAHPYFWAAYVLVGNWL</sequence>